<protein>
    <recommendedName>
        <fullName evidence="2">UBA domain-containing protein</fullName>
    </recommendedName>
</protein>
<dbReference type="InterPro" id="IPR057766">
    <property type="entry name" value="Znf-C2H2_OTU1-like_C"/>
</dbReference>
<feature type="compositionally biased region" description="Basic and acidic residues" evidence="1">
    <location>
        <begin position="324"/>
        <end position="346"/>
    </location>
</feature>
<feature type="compositionally biased region" description="Basic and acidic residues" evidence="1">
    <location>
        <begin position="54"/>
        <end position="75"/>
    </location>
</feature>
<dbReference type="InterPro" id="IPR018997">
    <property type="entry name" value="PUB_domain"/>
</dbReference>
<dbReference type="PANTHER" id="PTHR46713:SF1">
    <property type="entry name" value="F13M7.16 PROTEIN"/>
    <property type="match status" value="1"/>
</dbReference>
<dbReference type="Pfam" id="PF09409">
    <property type="entry name" value="PUB"/>
    <property type="match status" value="1"/>
</dbReference>
<dbReference type="InterPro" id="IPR013087">
    <property type="entry name" value="Znf_C2H2_type"/>
</dbReference>
<organism evidence="3 4">
    <name type="scientific">Dovyalis caffra</name>
    <dbReference type="NCBI Taxonomy" id="77055"/>
    <lineage>
        <taxon>Eukaryota</taxon>
        <taxon>Viridiplantae</taxon>
        <taxon>Streptophyta</taxon>
        <taxon>Embryophyta</taxon>
        <taxon>Tracheophyta</taxon>
        <taxon>Spermatophyta</taxon>
        <taxon>Magnoliopsida</taxon>
        <taxon>eudicotyledons</taxon>
        <taxon>Gunneridae</taxon>
        <taxon>Pentapetalae</taxon>
        <taxon>rosids</taxon>
        <taxon>fabids</taxon>
        <taxon>Malpighiales</taxon>
        <taxon>Salicaceae</taxon>
        <taxon>Flacourtieae</taxon>
        <taxon>Dovyalis</taxon>
    </lineage>
</organism>
<dbReference type="InterPro" id="IPR036339">
    <property type="entry name" value="PUB-like_dom_sf"/>
</dbReference>
<dbReference type="SMART" id="SM00580">
    <property type="entry name" value="PUG"/>
    <property type="match status" value="1"/>
</dbReference>
<proteinExistence type="predicted"/>
<dbReference type="Proteomes" id="UP001314170">
    <property type="component" value="Unassembled WGS sequence"/>
</dbReference>
<dbReference type="CDD" id="cd14290">
    <property type="entry name" value="UBA_PUB_plant"/>
    <property type="match status" value="1"/>
</dbReference>
<dbReference type="SUPFAM" id="SSF143503">
    <property type="entry name" value="PUG domain-like"/>
    <property type="match status" value="1"/>
</dbReference>
<dbReference type="Pfam" id="PF24560">
    <property type="entry name" value="zf-C2H2_OTU1_C"/>
    <property type="match status" value="1"/>
</dbReference>
<evidence type="ECO:0000313" key="4">
    <source>
        <dbReference type="Proteomes" id="UP001314170"/>
    </source>
</evidence>
<accession>A0AAV1R358</accession>
<evidence type="ECO:0000313" key="3">
    <source>
        <dbReference type="EMBL" id="CAK7328436.1"/>
    </source>
</evidence>
<reference evidence="3 4" key="1">
    <citation type="submission" date="2024-01" db="EMBL/GenBank/DDBJ databases">
        <authorList>
            <person name="Waweru B."/>
        </authorList>
    </citation>
    <scope>NUCLEOTIDE SEQUENCE [LARGE SCALE GENOMIC DNA]</scope>
</reference>
<feature type="domain" description="UBA" evidence="2">
    <location>
        <begin position="114"/>
        <end position="155"/>
    </location>
</feature>
<dbReference type="SMART" id="SM00165">
    <property type="entry name" value="UBA"/>
    <property type="match status" value="1"/>
</dbReference>
<dbReference type="PROSITE" id="PS00028">
    <property type="entry name" value="ZINC_FINGER_C2H2_1"/>
    <property type="match status" value="2"/>
</dbReference>
<dbReference type="AlphaFoldDB" id="A0AAV1R358"/>
<name>A0AAV1R358_9ROSI</name>
<feature type="region of interest" description="Disordered" evidence="1">
    <location>
        <begin position="52"/>
        <end position="77"/>
    </location>
</feature>
<comment type="caution">
    <text evidence="3">The sequence shown here is derived from an EMBL/GenBank/DDBJ whole genome shotgun (WGS) entry which is preliminary data.</text>
</comment>
<dbReference type="PANTHER" id="PTHR46713">
    <property type="entry name" value="F13M7.16 PROTEIN"/>
    <property type="match status" value="1"/>
</dbReference>
<dbReference type="CDD" id="cd10461">
    <property type="entry name" value="PUB_UBA_plant"/>
    <property type="match status" value="1"/>
</dbReference>
<evidence type="ECO:0000259" key="2">
    <source>
        <dbReference type="PROSITE" id="PS50030"/>
    </source>
</evidence>
<dbReference type="Pfam" id="PF22562">
    <property type="entry name" value="UBA_7"/>
    <property type="match status" value="1"/>
</dbReference>
<dbReference type="Gene3D" id="1.10.8.10">
    <property type="entry name" value="DNA helicase RuvA subunit, C-terminal domain"/>
    <property type="match status" value="1"/>
</dbReference>
<feature type="region of interest" description="Disordered" evidence="1">
    <location>
        <begin position="324"/>
        <end position="393"/>
    </location>
</feature>
<evidence type="ECO:0000256" key="1">
    <source>
        <dbReference type="SAM" id="MobiDB-lite"/>
    </source>
</evidence>
<dbReference type="InterPro" id="IPR015940">
    <property type="entry name" value="UBA"/>
</dbReference>
<sequence length="502" mass="56009">MAGVSLKCGDCGALLRSVQEAQDHADLTSHSNFSESTEAVLNLVCTTCGKPCRSKTESDLHTKRTGHTDFADKTAEAAQPISLEVPKATGMDVDEPAAADASTSSQPEEMVAPEVDKKILEELETMGFPTARATRALHYSGNAGLEAAVNWVVEHENDPDIDEMPMVPVNSKVEAPKPSLTPEEMKQKAQELSAWSVVKAFLDDFDTVFCLYLCGGILDLDSVRELVGFRVEDYGLLTGASLIGSVLIAQRILVVWTTPWEQWLLLFASASSDSMERARKKKEEEEKITEREKEKERIRIGKELLEAKRIEEENERKRLMALRKAEKEEEKRAREKIRQKLEEDKLGASQAERRRKLGLPPEDPATVKPSAPVVEEKKSMLPVRPATKQEQMRECLRSLKQSHKDDDAKVKRAFQTLLTYIGNVAKNPSEEKFRKIRLNNQTFQDRVGSLQGGIGFLELCGFEKIEGDEFLFLARDKVDMAVLNSAGSELTSAINNPFFGVL</sequence>
<dbReference type="EMBL" id="CAWUPB010000893">
    <property type="protein sequence ID" value="CAK7328436.1"/>
    <property type="molecule type" value="Genomic_DNA"/>
</dbReference>
<keyword evidence="4" id="KW-1185">Reference proteome</keyword>
<dbReference type="PROSITE" id="PS50030">
    <property type="entry name" value="UBA"/>
    <property type="match status" value="1"/>
</dbReference>
<dbReference type="Gene3D" id="1.20.58.2190">
    <property type="match status" value="1"/>
</dbReference>
<dbReference type="SUPFAM" id="SSF46934">
    <property type="entry name" value="UBA-like"/>
    <property type="match status" value="1"/>
</dbReference>
<dbReference type="InterPro" id="IPR009060">
    <property type="entry name" value="UBA-like_sf"/>
</dbReference>
<gene>
    <name evidence="3" type="ORF">DCAF_LOCUS6159</name>
</gene>